<comment type="caution">
    <text evidence="3">The sequence shown here is derived from an EMBL/GenBank/DDBJ whole genome shotgun (WGS) entry which is preliminary data.</text>
</comment>
<protein>
    <recommendedName>
        <fullName evidence="1">Glycosyltransferase 2-like domain-containing protein</fullName>
    </recommendedName>
</protein>
<dbReference type="Pfam" id="PF00535">
    <property type="entry name" value="Glycos_transf_2"/>
    <property type="match status" value="1"/>
</dbReference>
<gene>
    <name evidence="3" type="ORF">APR40_00485</name>
    <name evidence="2" type="ORF">BHS39_00485</name>
</gene>
<evidence type="ECO:0000259" key="1">
    <source>
        <dbReference type="Pfam" id="PF00535"/>
    </source>
</evidence>
<dbReference type="GO" id="GO:0016758">
    <property type="term" value="F:hexosyltransferase activity"/>
    <property type="evidence" value="ECO:0007669"/>
    <property type="project" value="UniProtKB-ARBA"/>
</dbReference>
<sequence length="311" mass="36813">MDFNKFKELYQKKEVQHFQHQVTSKPLVSVLVQAYNHEFYIKQCLDAILAQKTNFDFEILLGEDVSTDKTREICLEYAQNYPKKIRLFLHHPANKIRVMDVVTGNFNAFYNLYKARGKYIAFCEGDDYWTDPLKLQKQVDFLEIKSDFALSYHRFEEKFEQSSKKIEQLSLEQPKQDLNKNELSALIYHPLFSTVCFRNYLKDLPEEVMQVINVDSFLLSMLGTFGKAKFQSEISASVYRRHPRGIWTRKNREIQLLTKILLFKNLVSYYKDKSLTRNFQSNLKNTRKMLLVLYLKSGMPIKAVRLIPKLL</sequence>
<name>A0A2N0U5E5_9FLAO</name>
<evidence type="ECO:0000313" key="2">
    <source>
        <dbReference type="EMBL" id="OEY73936.1"/>
    </source>
</evidence>
<evidence type="ECO:0000313" key="4">
    <source>
        <dbReference type="Proteomes" id="UP000176009"/>
    </source>
</evidence>
<dbReference type="InterPro" id="IPR029044">
    <property type="entry name" value="Nucleotide-diphossugar_trans"/>
</dbReference>
<dbReference type="RefSeq" id="WP_070052482.1">
    <property type="nucleotide sequence ID" value="NZ_FVZF01000001.1"/>
</dbReference>
<dbReference type="OrthoDB" id="199095at2"/>
<dbReference type="EMBL" id="MJBR01000001">
    <property type="protein sequence ID" value="OEY73936.1"/>
    <property type="molecule type" value="Genomic_DNA"/>
</dbReference>
<dbReference type="InterPro" id="IPR001173">
    <property type="entry name" value="Glyco_trans_2-like"/>
</dbReference>
<dbReference type="Proteomes" id="UP000176009">
    <property type="component" value="Unassembled WGS sequence"/>
</dbReference>
<organism evidence="3 5">
    <name type="scientific">Salegentibacter salarius</name>
    <dbReference type="NCBI Taxonomy" id="435906"/>
    <lineage>
        <taxon>Bacteria</taxon>
        <taxon>Pseudomonadati</taxon>
        <taxon>Bacteroidota</taxon>
        <taxon>Flavobacteriia</taxon>
        <taxon>Flavobacteriales</taxon>
        <taxon>Flavobacteriaceae</taxon>
        <taxon>Salegentibacter</taxon>
    </lineage>
</organism>
<dbReference type="AlphaFoldDB" id="A0A2N0U5E5"/>
<dbReference type="SUPFAM" id="SSF53448">
    <property type="entry name" value="Nucleotide-diphospho-sugar transferases"/>
    <property type="match status" value="1"/>
</dbReference>
<keyword evidence="4" id="KW-1185">Reference proteome</keyword>
<reference evidence="3 5" key="1">
    <citation type="submission" date="2015-10" db="EMBL/GenBank/DDBJ databases">
        <title>Draft genome sequence of Salegentibacter salinarum KCTC 12975.</title>
        <authorList>
            <person name="Lin W."/>
            <person name="Zheng Q."/>
        </authorList>
    </citation>
    <scope>NUCLEOTIDE SEQUENCE [LARGE SCALE GENOMIC DNA]</scope>
    <source>
        <strain evidence="3 5">KCTC 12974</strain>
    </source>
</reference>
<dbReference type="CDD" id="cd00761">
    <property type="entry name" value="Glyco_tranf_GTA_type"/>
    <property type="match status" value="1"/>
</dbReference>
<accession>A0A2N0U5E5</accession>
<reference evidence="2 4" key="2">
    <citation type="submission" date="2016-09" db="EMBL/GenBank/DDBJ databases">
        <title>Genome Sequence of Salegentibacter salarius,Isolated from a Marine Solar Saltern of the Yellow Sea in South Korea.</title>
        <authorList>
            <person name="Zheng Q."/>
            <person name="Liu Y."/>
        </authorList>
    </citation>
    <scope>NUCLEOTIDE SEQUENCE [LARGE SCALE GENOMIC DNA]</scope>
    <source>
        <strain evidence="2 4">KCTC 12974</strain>
    </source>
</reference>
<evidence type="ECO:0000313" key="5">
    <source>
        <dbReference type="Proteomes" id="UP000232533"/>
    </source>
</evidence>
<dbReference type="PANTHER" id="PTHR22916">
    <property type="entry name" value="GLYCOSYLTRANSFERASE"/>
    <property type="match status" value="1"/>
</dbReference>
<dbReference type="PANTHER" id="PTHR22916:SF3">
    <property type="entry name" value="UDP-GLCNAC:BETAGAL BETA-1,3-N-ACETYLGLUCOSAMINYLTRANSFERASE-LIKE PROTEIN 1"/>
    <property type="match status" value="1"/>
</dbReference>
<proteinExistence type="predicted"/>
<dbReference type="Proteomes" id="UP000232533">
    <property type="component" value="Unassembled WGS sequence"/>
</dbReference>
<dbReference type="EMBL" id="LKTR01000001">
    <property type="protein sequence ID" value="PKD22136.1"/>
    <property type="molecule type" value="Genomic_DNA"/>
</dbReference>
<feature type="domain" description="Glycosyltransferase 2-like" evidence="1">
    <location>
        <begin position="29"/>
        <end position="170"/>
    </location>
</feature>
<dbReference type="Gene3D" id="3.90.550.10">
    <property type="entry name" value="Spore Coat Polysaccharide Biosynthesis Protein SpsA, Chain A"/>
    <property type="match status" value="1"/>
</dbReference>
<evidence type="ECO:0000313" key="3">
    <source>
        <dbReference type="EMBL" id="PKD22136.1"/>
    </source>
</evidence>